<protein>
    <recommendedName>
        <fullName evidence="1">DUF7587 domain-containing protein</fullName>
    </recommendedName>
</protein>
<evidence type="ECO:0000313" key="3">
    <source>
        <dbReference type="Proteomes" id="UP000799779"/>
    </source>
</evidence>
<keyword evidence="3" id="KW-1185">Reference proteome</keyword>
<proteinExistence type="predicted"/>
<dbReference type="Proteomes" id="UP000799779">
    <property type="component" value="Unassembled WGS sequence"/>
</dbReference>
<evidence type="ECO:0000259" key="1">
    <source>
        <dbReference type="Pfam" id="PF24494"/>
    </source>
</evidence>
<organism evidence="2 3">
    <name type="scientific">Amniculicola lignicola CBS 123094</name>
    <dbReference type="NCBI Taxonomy" id="1392246"/>
    <lineage>
        <taxon>Eukaryota</taxon>
        <taxon>Fungi</taxon>
        <taxon>Dikarya</taxon>
        <taxon>Ascomycota</taxon>
        <taxon>Pezizomycotina</taxon>
        <taxon>Dothideomycetes</taxon>
        <taxon>Pleosporomycetidae</taxon>
        <taxon>Pleosporales</taxon>
        <taxon>Amniculicolaceae</taxon>
        <taxon>Amniculicola</taxon>
    </lineage>
</organism>
<reference evidence="2" key="1">
    <citation type="journal article" date="2020" name="Stud. Mycol.">
        <title>101 Dothideomycetes genomes: a test case for predicting lifestyles and emergence of pathogens.</title>
        <authorList>
            <person name="Haridas S."/>
            <person name="Albert R."/>
            <person name="Binder M."/>
            <person name="Bloem J."/>
            <person name="Labutti K."/>
            <person name="Salamov A."/>
            <person name="Andreopoulos B."/>
            <person name="Baker S."/>
            <person name="Barry K."/>
            <person name="Bills G."/>
            <person name="Bluhm B."/>
            <person name="Cannon C."/>
            <person name="Castanera R."/>
            <person name="Culley D."/>
            <person name="Daum C."/>
            <person name="Ezra D."/>
            <person name="Gonzalez J."/>
            <person name="Henrissat B."/>
            <person name="Kuo A."/>
            <person name="Liang C."/>
            <person name="Lipzen A."/>
            <person name="Lutzoni F."/>
            <person name="Magnuson J."/>
            <person name="Mondo S."/>
            <person name="Nolan M."/>
            <person name="Ohm R."/>
            <person name="Pangilinan J."/>
            <person name="Park H.-J."/>
            <person name="Ramirez L."/>
            <person name="Alfaro M."/>
            <person name="Sun H."/>
            <person name="Tritt A."/>
            <person name="Yoshinaga Y."/>
            <person name="Zwiers L.-H."/>
            <person name="Turgeon B."/>
            <person name="Goodwin S."/>
            <person name="Spatafora J."/>
            <person name="Crous P."/>
            <person name="Grigoriev I."/>
        </authorList>
    </citation>
    <scope>NUCLEOTIDE SEQUENCE</scope>
    <source>
        <strain evidence="2">CBS 123094</strain>
    </source>
</reference>
<name>A0A6A5X391_9PLEO</name>
<dbReference type="EMBL" id="ML977557">
    <property type="protein sequence ID" value="KAF2007383.1"/>
    <property type="molecule type" value="Genomic_DNA"/>
</dbReference>
<evidence type="ECO:0000313" key="2">
    <source>
        <dbReference type="EMBL" id="KAF2007383.1"/>
    </source>
</evidence>
<dbReference type="Pfam" id="PF24494">
    <property type="entry name" value="DUF7587"/>
    <property type="match status" value="1"/>
</dbReference>
<dbReference type="OrthoDB" id="5397734at2759"/>
<feature type="domain" description="DUF7587" evidence="1">
    <location>
        <begin position="433"/>
        <end position="577"/>
    </location>
</feature>
<sequence>MAWRPDRHLPDLSVYLYSPPEGLMGSQSGQMGGRELNLDASVSPEQTASENASSAQPNIYATRLPWHATPPCSPVVKAEVTTSAMDSLPQSLHPASFHSAYHQMRLEAGASTPRATSFAPSFTPIISCSSSQSSAVPSAFPTTPSSIATSASSPASQSLGSLATPCPWRAVAVVIPRKNIKPFTRYNSEDRPISRPDWIKQANTLAKLDTPTMLSSSQLRDLEYSPRHMRWTSLQQLILCGLFRWYKSQDHKDWSIYTLVFNSITGCNLRETVAQTQFDTLRYMGPKAYPEYAAIFRTPFGDPLGRFEALRTGIETEANKLGLDLVRRTSEPHLPRGTAAKSKSETARKRYKILVARARTHPFKNPFEGPYAKAVAADLLKPPAMTNLPTPTTSSQTTKSISTLEQQMITHSLQTPLISPSSGNTPPLGRVVDRLAFRVWDKNSHTLFTDAGFVANFFSDGEEALMKPLPRDDIYGLFRRFAVKHLYREETNTSTFVSVVASLLQLLSRYASTMSDPRVAVIALDHPDLNEPHKLHHAKDVIKHVRRQTPYRGTKEYLSWGNLPKSCLLHVFSYSDLQNLCFVSQDVDKLLSLEVFQLRLNTQAVAEQLRLKQTVLDVNVAKAMGRIAHCFGLTKSNVQAGHLSDFVSYLVDGWSLGVNVDKILDLSHLAENFALAMGPSRSLRTQEIMDAFMEGVRRGSANLVYYSKCRSR</sequence>
<dbReference type="InterPro" id="IPR056009">
    <property type="entry name" value="DUF7587"/>
</dbReference>
<gene>
    <name evidence="2" type="ORF">P154DRAFT_118626</name>
</gene>
<dbReference type="AlphaFoldDB" id="A0A6A5X391"/>
<accession>A0A6A5X391</accession>